<dbReference type="GO" id="GO:0030976">
    <property type="term" value="F:thiamine pyrophosphate binding"/>
    <property type="evidence" value="ECO:0007669"/>
    <property type="project" value="InterPro"/>
</dbReference>
<evidence type="ECO:0000313" key="7">
    <source>
        <dbReference type="EMBL" id="KAI6661441.1"/>
    </source>
</evidence>
<comment type="similarity">
    <text evidence="2">Belongs to the alpha-ketoglutarate dehydrogenase family.</text>
</comment>
<feature type="domain" description="Dehydrogenase E1 component" evidence="6">
    <location>
        <begin position="29"/>
        <end position="215"/>
    </location>
</feature>
<gene>
    <name evidence="7" type="ORF">LOD99_13313</name>
</gene>
<dbReference type="Gene3D" id="3.40.50.970">
    <property type="match status" value="1"/>
</dbReference>
<dbReference type="AlphaFoldDB" id="A0AAV7KKI0"/>
<sequence length="296" mass="33662">MVNKYAWRILMLFDENIRQAARSILPIGGASENNVEGKTCAEQFYLGDKDGKRVMSILLHGDAAFSGQGVVYETFNLSSLVNYTTKGTIHIVVDNQIGFTTDPRFARSTLYSTDVAKVVEAPIFHVNADNPEAVIHACKVASKWRSTFSQDVVVDLVGYRRNGHNEIDNPKFTQPIMYQRIEKHLPVLKKYTTELINRNYINDKTRRSRFSVRKELANEAHETINDISAIYFDGRKDQTRVLVEREDGHLHQDTANEEHYTVLSEPGNQYVAHVTPSSGKAKDIARELTDLCRERN</sequence>
<dbReference type="GO" id="GO:0006099">
    <property type="term" value="P:tricarboxylic acid cycle"/>
    <property type="evidence" value="ECO:0007669"/>
    <property type="project" value="TreeGrafter"/>
</dbReference>
<name>A0AAV7KKI0_9METZ</name>
<evidence type="ECO:0000256" key="3">
    <source>
        <dbReference type="ARBA" id="ARBA00022946"/>
    </source>
</evidence>
<dbReference type="GO" id="GO:0045252">
    <property type="term" value="C:oxoglutarate dehydrogenase complex"/>
    <property type="evidence" value="ECO:0007669"/>
    <property type="project" value="TreeGrafter"/>
</dbReference>
<keyword evidence="5" id="KW-0786">Thiamine pyrophosphate</keyword>
<keyword evidence="4" id="KW-0560">Oxidoreductase</keyword>
<reference evidence="7 8" key="1">
    <citation type="journal article" date="2023" name="BMC Biol.">
        <title>The compact genome of the sponge Oopsacas minuta (Hexactinellida) is lacking key metazoan core genes.</title>
        <authorList>
            <person name="Santini S."/>
            <person name="Schenkelaars Q."/>
            <person name="Jourda C."/>
            <person name="Duchesne M."/>
            <person name="Belahbib H."/>
            <person name="Rocher C."/>
            <person name="Selva M."/>
            <person name="Riesgo A."/>
            <person name="Vervoort M."/>
            <person name="Leys S.P."/>
            <person name="Kodjabachian L."/>
            <person name="Le Bivic A."/>
            <person name="Borchiellini C."/>
            <person name="Claverie J.M."/>
            <person name="Renard E."/>
        </authorList>
    </citation>
    <scope>NUCLEOTIDE SEQUENCE [LARGE SCALE GENOMIC DNA]</scope>
    <source>
        <strain evidence="7">SPO-2</strain>
    </source>
</reference>
<dbReference type="Proteomes" id="UP001165289">
    <property type="component" value="Unassembled WGS sequence"/>
</dbReference>
<dbReference type="InterPro" id="IPR011603">
    <property type="entry name" value="2oxoglutarate_DH_E1"/>
</dbReference>
<dbReference type="PANTHER" id="PTHR23152:SF4">
    <property type="entry name" value="2-OXOADIPATE DEHYDROGENASE COMPLEX COMPONENT E1"/>
    <property type="match status" value="1"/>
</dbReference>
<dbReference type="EMBL" id="JAKMXF010000011">
    <property type="protein sequence ID" value="KAI6661441.1"/>
    <property type="molecule type" value="Genomic_DNA"/>
</dbReference>
<comment type="caution">
    <text evidence="7">The sequence shown here is derived from an EMBL/GenBank/DDBJ whole genome shotgun (WGS) entry which is preliminary data.</text>
</comment>
<dbReference type="SUPFAM" id="SSF52518">
    <property type="entry name" value="Thiamin diphosphate-binding fold (THDP-binding)"/>
    <property type="match status" value="1"/>
</dbReference>
<evidence type="ECO:0000256" key="5">
    <source>
        <dbReference type="ARBA" id="ARBA00023052"/>
    </source>
</evidence>
<keyword evidence="8" id="KW-1185">Reference proteome</keyword>
<dbReference type="PANTHER" id="PTHR23152">
    <property type="entry name" value="2-OXOGLUTARATE DEHYDROGENASE"/>
    <property type="match status" value="1"/>
</dbReference>
<dbReference type="Pfam" id="PF00676">
    <property type="entry name" value="E1_dh"/>
    <property type="match status" value="1"/>
</dbReference>
<accession>A0AAV7KKI0</accession>
<evidence type="ECO:0000256" key="2">
    <source>
        <dbReference type="ARBA" id="ARBA00006936"/>
    </source>
</evidence>
<comment type="cofactor">
    <cofactor evidence="1">
        <name>thiamine diphosphate</name>
        <dbReference type="ChEBI" id="CHEBI:58937"/>
    </cofactor>
</comment>
<dbReference type="GO" id="GO:0005739">
    <property type="term" value="C:mitochondrion"/>
    <property type="evidence" value="ECO:0007669"/>
    <property type="project" value="TreeGrafter"/>
</dbReference>
<dbReference type="InterPro" id="IPR001017">
    <property type="entry name" value="DH_E1"/>
</dbReference>
<evidence type="ECO:0000256" key="1">
    <source>
        <dbReference type="ARBA" id="ARBA00001964"/>
    </source>
</evidence>
<organism evidence="7 8">
    <name type="scientific">Oopsacas minuta</name>
    <dbReference type="NCBI Taxonomy" id="111878"/>
    <lineage>
        <taxon>Eukaryota</taxon>
        <taxon>Metazoa</taxon>
        <taxon>Porifera</taxon>
        <taxon>Hexactinellida</taxon>
        <taxon>Hexasterophora</taxon>
        <taxon>Lyssacinosida</taxon>
        <taxon>Leucopsacidae</taxon>
        <taxon>Oopsacas</taxon>
    </lineage>
</organism>
<protein>
    <submittedName>
        <fullName evidence="7">2-oxoglutarate dehydrogenase E1 component, mitochondrial</fullName>
    </submittedName>
</protein>
<dbReference type="InterPro" id="IPR029061">
    <property type="entry name" value="THDP-binding"/>
</dbReference>
<evidence type="ECO:0000259" key="6">
    <source>
        <dbReference type="Pfam" id="PF00676"/>
    </source>
</evidence>
<proteinExistence type="inferred from homology"/>
<evidence type="ECO:0000256" key="4">
    <source>
        <dbReference type="ARBA" id="ARBA00023002"/>
    </source>
</evidence>
<dbReference type="GO" id="GO:0004591">
    <property type="term" value="F:oxoglutarate dehydrogenase (succinyl-transferring) activity"/>
    <property type="evidence" value="ECO:0007669"/>
    <property type="project" value="TreeGrafter"/>
</dbReference>
<evidence type="ECO:0000313" key="8">
    <source>
        <dbReference type="Proteomes" id="UP001165289"/>
    </source>
</evidence>
<keyword evidence="3" id="KW-0809">Transit peptide</keyword>